<evidence type="ECO:0000313" key="3">
    <source>
        <dbReference type="Proteomes" id="UP000245207"/>
    </source>
</evidence>
<dbReference type="Pfam" id="PF01565">
    <property type="entry name" value="FAD_binding_4"/>
    <property type="match status" value="1"/>
</dbReference>
<dbReference type="SUPFAM" id="SSF56176">
    <property type="entry name" value="FAD-binding/transporter-associated domain-like"/>
    <property type="match status" value="1"/>
</dbReference>
<dbReference type="STRING" id="35608.A0A2U1P6J3"/>
<protein>
    <submittedName>
        <fullName evidence="2">Berberine/berberine-like protein</fullName>
    </submittedName>
</protein>
<feature type="domain" description="FAD linked oxidase N-terminal" evidence="1">
    <location>
        <begin position="7"/>
        <end position="82"/>
    </location>
</feature>
<dbReference type="OrthoDB" id="407275at2759"/>
<evidence type="ECO:0000313" key="2">
    <source>
        <dbReference type="EMBL" id="PWA81393.1"/>
    </source>
</evidence>
<organism evidence="2 3">
    <name type="scientific">Artemisia annua</name>
    <name type="common">Sweet wormwood</name>
    <dbReference type="NCBI Taxonomy" id="35608"/>
    <lineage>
        <taxon>Eukaryota</taxon>
        <taxon>Viridiplantae</taxon>
        <taxon>Streptophyta</taxon>
        <taxon>Embryophyta</taxon>
        <taxon>Tracheophyta</taxon>
        <taxon>Spermatophyta</taxon>
        <taxon>Magnoliopsida</taxon>
        <taxon>eudicotyledons</taxon>
        <taxon>Gunneridae</taxon>
        <taxon>Pentapetalae</taxon>
        <taxon>asterids</taxon>
        <taxon>campanulids</taxon>
        <taxon>Asterales</taxon>
        <taxon>Asteraceae</taxon>
        <taxon>Asteroideae</taxon>
        <taxon>Anthemideae</taxon>
        <taxon>Artemisiinae</taxon>
        <taxon>Artemisia</taxon>
    </lineage>
</organism>
<keyword evidence="3" id="KW-1185">Reference proteome</keyword>
<proteinExistence type="predicted"/>
<dbReference type="InterPro" id="IPR036318">
    <property type="entry name" value="FAD-bd_PCMH-like_sf"/>
</dbReference>
<dbReference type="EMBL" id="PKPP01001595">
    <property type="protein sequence ID" value="PWA81393.1"/>
    <property type="molecule type" value="Genomic_DNA"/>
</dbReference>
<sequence length="228" mass="25560">MPSNPKPEVTFIPLNEKHIQTAVICAKKLGIHLRFRSGGHDYEGVSFTSTMNLPFTVIDLSKLRAIQVDLNDNSVWVEGVATPGGAYGSMTRKYGLGVDMQKSSMPMEKSLTGKPWGERFLGNQWRWWGKLRSYSLVETKTCTRPCLCHGIQCSKNIGENQTVKTAIPVKGIYGRDLEKTLQRRVPGINNMDTLWRYDGEDFVIIDPVSSQKRGSLHDSVREQLVSTG</sequence>
<dbReference type="InterPro" id="IPR016167">
    <property type="entry name" value="FAD-bd_PCMH_sub1"/>
</dbReference>
<dbReference type="InterPro" id="IPR006094">
    <property type="entry name" value="Oxid_FAD_bind_N"/>
</dbReference>
<comment type="caution">
    <text evidence="2">The sequence shown here is derived from an EMBL/GenBank/DDBJ whole genome shotgun (WGS) entry which is preliminary data.</text>
</comment>
<accession>A0A2U1P6J3</accession>
<dbReference type="Gene3D" id="3.30.43.10">
    <property type="entry name" value="Uridine Diphospho-n-acetylenolpyruvylglucosamine Reductase, domain 2"/>
    <property type="match status" value="1"/>
</dbReference>
<dbReference type="Proteomes" id="UP000245207">
    <property type="component" value="Unassembled WGS sequence"/>
</dbReference>
<dbReference type="AlphaFoldDB" id="A0A2U1P6J3"/>
<name>A0A2U1P6J3_ARTAN</name>
<dbReference type="GO" id="GO:0050660">
    <property type="term" value="F:flavin adenine dinucleotide binding"/>
    <property type="evidence" value="ECO:0007669"/>
    <property type="project" value="InterPro"/>
</dbReference>
<evidence type="ECO:0000259" key="1">
    <source>
        <dbReference type="Pfam" id="PF01565"/>
    </source>
</evidence>
<gene>
    <name evidence="2" type="ORF">CTI12_AA187760</name>
</gene>
<dbReference type="PANTHER" id="PTHR32448">
    <property type="entry name" value="OS08G0158400 PROTEIN"/>
    <property type="match status" value="1"/>
</dbReference>
<reference evidence="2 3" key="1">
    <citation type="journal article" date="2018" name="Mol. Plant">
        <title>The genome of Artemisia annua provides insight into the evolution of Asteraceae family and artemisinin biosynthesis.</title>
        <authorList>
            <person name="Shen Q."/>
            <person name="Zhang L."/>
            <person name="Liao Z."/>
            <person name="Wang S."/>
            <person name="Yan T."/>
            <person name="Shi P."/>
            <person name="Liu M."/>
            <person name="Fu X."/>
            <person name="Pan Q."/>
            <person name="Wang Y."/>
            <person name="Lv Z."/>
            <person name="Lu X."/>
            <person name="Zhang F."/>
            <person name="Jiang W."/>
            <person name="Ma Y."/>
            <person name="Chen M."/>
            <person name="Hao X."/>
            <person name="Li L."/>
            <person name="Tang Y."/>
            <person name="Lv G."/>
            <person name="Zhou Y."/>
            <person name="Sun X."/>
            <person name="Brodelius P.E."/>
            <person name="Rose J.K.C."/>
            <person name="Tang K."/>
        </authorList>
    </citation>
    <scope>NUCLEOTIDE SEQUENCE [LARGE SCALE GENOMIC DNA]</scope>
    <source>
        <strain evidence="3">cv. Huhao1</strain>
        <tissue evidence="2">Leaf</tissue>
    </source>
</reference>